<dbReference type="PANTHER" id="PTHR43542:SF1">
    <property type="entry name" value="METHYLTRANSFERASE"/>
    <property type="match status" value="1"/>
</dbReference>
<keyword evidence="2" id="KW-0808">Transferase</keyword>
<dbReference type="AlphaFoldDB" id="A0A2H4ZQF3"/>
<sequence length="194" mass="22151">MRLNNGRKLKSPKGVNTRPTTSRVRLATMNILESKIVKARWLDLFCGSGIMSCEALIYGATAIVSIDRDYDAVKTSRYNLQTIQKDIRHPTSVALYKSDVLHWLDRRAGDVTAFDVIYMDPPYLGGMYEATLNKIAEGRWINTNGLLVVECNTSTFPINDRVWNLVNRRHYGKTSILYFNLREQHHDGTDSKPQ</sequence>
<keyword evidence="1" id="KW-0489">Methyltransferase</keyword>
<keyword evidence="3" id="KW-0934">Plastid</keyword>
<organism evidence="3">
    <name type="scientific">Paulinella longichromatophora</name>
    <dbReference type="NCBI Taxonomy" id="1708747"/>
    <lineage>
        <taxon>Eukaryota</taxon>
        <taxon>Sar</taxon>
        <taxon>Rhizaria</taxon>
        <taxon>Cercozoa</taxon>
        <taxon>Imbricatea</taxon>
        <taxon>Silicofilosea</taxon>
        <taxon>Euglyphida</taxon>
        <taxon>Paulinellidae</taxon>
        <taxon>Paulinella</taxon>
    </lineage>
</organism>
<name>A0A2H4ZQF3_9EUKA</name>
<gene>
    <name evidence="3" type="ORF">PLO_769</name>
</gene>
<geneLocation type="plastid" evidence="3"/>
<evidence type="ECO:0000256" key="1">
    <source>
        <dbReference type="ARBA" id="ARBA00022603"/>
    </source>
</evidence>
<dbReference type="InterPro" id="IPR029063">
    <property type="entry name" value="SAM-dependent_MTases_sf"/>
</dbReference>
<proteinExistence type="predicted"/>
<dbReference type="PANTHER" id="PTHR43542">
    <property type="entry name" value="METHYLTRANSFERASE"/>
    <property type="match status" value="1"/>
</dbReference>
<dbReference type="PROSITE" id="PS00092">
    <property type="entry name" value="N6_MTASE"/>
    <property type="match status" value="1"/>
</dbReference>
<dbReference type="CDD" id="cd02440">
    <property type="entry name" value="AdoMet_MTases"/>
    <property type="match status" value="1"/>
</dbReference>
<dbReference type="GO" id="GO:0003676">
    <property type="term" value="F:nucleic acid binding"/>
    <property type="evidence" value="ECO:0007669"/>
    <property type="project" value="InterPro"/>
</dbReference>
<dbReference type="GO" id="GO:0031167">
    <property type="term" value="P:rRNA methylation"/>
    <property type="evidence" value="ECO:0007669"/>
    <property type="project" value="InterPro"/>
</dbReference>
<dbReference type="InterPro" id="IPR002052">
    <property type="entry name" value="DNA_methylase_N6_adenine_CS"/>
</dbReference>
<dbReference type="SUPFAM" id="SSF53335">
    <property type="entry name" value="S-adenosyl-L-methionine-dependent methyltransferases"/>
    <property type="match status" value="1"/>
</dbReference>
<dbReference type="EMBL" id="MG264610">
    <property type="protein sequence ID" value="AUG32741.1"/>
    <property type="molecule type" value="Genomic_DNA"/>
</dbReference>
<dbReference type="NCBIfam" id="TIGR00095">
    <property type="entry name" value="16S rRNA (guanine(966)-N(2))-methyltransferase RsmD"/>
    <property type="match status" value="1"/>
</dbReference>
<dbReference type="GO" id="GO:0008168">
    <property type="term" value="F:methyltransferase activity"/>
    <property type="evidence" value="ECO:0007669"/>
    <property type="project" value="UniProtKB-KW"/>
</dbReference>
<evidence type="ECO:0000313" key="3">
    <source>
        <dbReference type="EMBL" id="AUG32741.1"/>
    </source>
</evidence>
<evidence type="ECO:0000256" key="2">
    <source>
        <dbReference type="ARBA" id="ARBA00022679"/>
    </source>
</evidence>
<dbReference type="Pfam" id="PF03602">
    <property type="entry name" value="Cons_hypoth95"/>
    <property type="match status" value="1"/>
</dbReference>
<accession>A0A2H4ZQF3</accession>
<dbReference type="InterPro" id="IPR004398">
    <property type="entry name" value="RNA_MeTrfase_RsmD"/>
</dbReference>
<dbReference type="PIRSF" id="PIRSF004553">
    <property type="entry name" value="CHP00095"/>
    <property type="match status" value="1"/>
</dbReference>
<dbReference type="Gene3D" id="3.40.50.150">
    <property type="entry name" value="Vaccinia Virus protein VP39"/>
    <property type="match status" value="1"/>
</dbReference>
<reference evidence="3" key="1">
    <citation type="submission" date="2017-10" db="EMBL/GenBank/DDBJ databases">
        <title>Paulinella longichromatophora chromatophore genome.</title>
        <authorList>
            <person name="Lhee D."/>
            <person name="Yoon H.S."/>
        </authorList>
    </citation>
    <scope>NUCLEOTIDE SEQUENCE</scope>
</reference>
<evidence type="ECO:0008006" key="4">
    <source>
        <dbReference type="Google" id="ProtNLM"/>
    </source>
</evidence>
<protein>
    <recommendedName>
        <fullName evidence="4">Methyltransferase</fullName>
    </recommendedName>
</protein>